<dbReference type="AlphaFoldDB" id="A0A3S5FFH4"/>
<comment type="caution">
    <text evidence="1">The sequence shown here is derived from an EMBL/GenBank/DDBJ whole genome shotgun (WGS) entry which is preliminary data.</text>
</comment>
<accession>A0A3S5FFH4</accession>
<proteinExistence type="predicted"/>
<keyword evidence="2" id="KW-1185">Reference proteome</keyword>
<dbReference type="Proteomes" id="UP000784294">
    <property type="component" value="Unassembled WGS sequence"/>
</dbReference>
<dbReference type="OrthoDB" id="69964at2759"/>
<name>A0A3S5FFH4_9PLAT</name>
<dbReference type="EMBL" id="CAAALY010126827">
    <property type="protein sequence ID" value="VEL31815.1"/>
    <property type="molecule type" value="Genomic_DNA"/>
</dbReference>
<evidence type="ECO:0000313" key="2">
    <source>
        <dbReference type="Proteomes" id="UP000784294"/>
    </source>
</evidence>
<organism evidence="1 2">
    <name type="scientific">Protopolystoma xenopodis</name>
    <dbReference type="NCBI Taxonomy" id="117903"/>
    <lineage>
        <taxon>Eukaryota</taxon>
        <taxon>Metazoa</taxon>
        <taxon>Spiralia</taxon>
        <taxon>Lophotrochozoa</taxon>
        <taxon>Platyhelminthes</taxon>
        <taxon>Monogenea</taxon>
        <taxon>Polyopisthocotylea</taxon>
        <taxon>Polystomatidea</taxon>
        <taxon>Polystomatidae</taxon>
        <taxon>Protopolystoma</taxon>
    </lineage>
</organism>
<gene>
    <name evidence="1" type="ORF">PXEA_LOCUS25255</name>
</gene>
<sequence length="33" mass="3689">MMTVAGRRHSADDLIATVLAVQPTKIVYRGRYV</sequence>
<evidence type="ECO:0000313" key="1">
    <source>
        <dbReference type="EMBL" id="VEL31815.1"/>
    </source>
</evidence>
<reference evidence="1" key="1">
    <citation type="submission" date="2018-11" db="EMBL/GenBank/DDBJ databases">
        <authorList>
            <consortium name="Pathogen Informatics"/>
        </authorList>
    </citation>
    <scope>NUCLEOTIDE SEQUENCE</scope>
</reference>
<protein>
    <submittedName>
        <fullName evidence="1">Uncharacterized protein</fullName>
    </submittedName>
</protein>